<evidence type="ECO:0000313" key="1">
    <source>
        <dbReference type="EMBL" id="OGH89453.1"/>
    </source>
</evidence>
<dbReference type="Proteomes" id="UP000178895">
    <property type="component" value="Unassembled WGS sequence"/>
</dbReference>
<protein>
    <submittedName>
        <fullName evidence="1">Uncharacterized protein</fullName>
    </submittedName>
</protein>
<dbReference type="EMBL" id="MFQY01000046">
    <property type="protein sequence ID" value="OGH89453.1"/>
    <property type="molecule type" value="Genomic_DNA"/>
</dbReference>
<accession>A0A1F6P0E4</accession>
<proteinExistence type="predicted"/>
<evidence type="ECO:0000313" key="2">
    <source>
        <dbReference type="Proteomes" id="UP000178895"/>
    </source>
</evidence>
<comment type="caution">
    <text evidence="1">The sequence shown here is derived from an EMBL/GenBank/DDBJ whole genome shotgun (WGS) entry which is preliminary data.</text>
</comment>
<dbReference type="AlphaFoldDB" id="A0A1F6P0E4"/>
<sequence>MYIKTCLKLCKERDIECDIWLLGKNILYYLKVKPRRNAMRKKLSPGAKKAYAAIQRCVGVVPIKKTPTLLKDFQGSVMFPIRKD</sequence>
<name>A0A1F6P0E4_9BACT</name>
<gene>
    <name evidence="1" type="ORF">A2469_00355</name>
</gene>
<reference evidence="1 2" key="1">
    <citation type="journal article" date="2016" name="Nat. Commun.">
        <title>Thousands of microbial genomes shed light on interconnected biogeochemical processes in an aquifer system.</title>
        <authorList>
            <person name="Anantharaman K."/>
            <person name="Brown C.T."/>
            <person name="Hug L.A."/>
            <person name="Sharon I."/>
            <person name="Castelle C.J."/>
            <person name="Probst A.J."/>
            <person name="Thomas B.C."/>
            <person name="Singh A."/>
            <person name="Wilkins M.J."/>
            <person name="Karaoz U."/>
            <person name="Brodie E.L."/>
            <person name="Williams K.H."/>
            <person name="Hubbard S.S."/>
            <person name="Banfield J.F."/>
        </authorList>
    </citation>
    <scope>NUCLEOTIDE SEQUENCE [LARGE SCALE GENOMIC DNA]</scope>
</reference>
<organism evidence="1 2">
    <name type="scientific">Candidatus Magasanikbacteria bacterium RIFOXYC2_FULL_40_16</name>
    <dbReference type="NCBI Taxonomy" id="1798703"/>
    <lineage>
        <taxon>Bacteria</taxon>
        <taxon>Candidatus Magasanikiibacteriota</taxon>
    </lineage>
</organism>